<dbReference type="InterPro" id="IPR005225">
    <property type="entry name" value="Small_GTP-bd"/>
</dbReference>
<accession>A0A0B6ZRZ1</accession>
<dbReference type="PROSITE" id="PS51421">
    <property type="entry name" value="RAS"/>
    <property type="match status" value="1"/>
</dbReference>
<dbReference type="SMART" id="SM00173">
    <property type="entry name" value="RAS"/>
    <property type="match status" value="1"/>
</dbReference>
<dbReference type="Gene3D" id="3.40.50.300">
    <property type="entry name" value="P-loop containing nucleotide triphosphate hydrolases"/>
    <property type="match status" value="1"/>
</dbReference>
<dbReference type="PROSITE" id="PS51420">
    <property type="entry name" value="RHO"/>
    <property type="match status" value="1"/>
</dbReference>
<evidence type="ECO:0000313" key="3">
    <source>
        <dbReference type="EMBL" id="CEK71414.1"/>
    </source>
</evidence>
<dbReference type="InterPro" id="IPR001806">
    <property type="entry name" value="Small_GTPase"/>
</dbReference>
<dbReference type="SUPFAM" id="SSF52540">
    <property type="entry name" value="P-loop containing nucleoside triphosphate hydrolases"/>
    <property type="match status" value="1"/>
</dbReference>
<dbReference type="SMART" id="SM00175">
    <property type="entry name" value="RAB"/>
    <property type="match status" value="1"/>
</dbReference>
<organism evidence="3">
    <name type="scientific">Arion vulgaris</name>
    <dbReference type="NCBI Taxonomy" id="1028688"/>
    <lineage>
        <taxon>Eukaryota</taxon>
        <taxon>Metazoa</taxon>
        <taxon>Spiralia</taxon>
        <taxon>Lophotrochozoa</taxon>
        <taxon>Mollusca</taxon>
        <taxon>Gastropoda</taxon>
        <taxon>Heterobranchia</taxon>
        <taxon>Euthyneura</taxon>
        <taxon>Panpulmonata</taxon>
        <taxon>Eupulmonata</taxon>
        <taxon>Stylommatophora</taxon>
        <taxon>Helicina</taxon>
        <taxon>Arionoidea</taxon>
        <taxon>Arionidae</taxon>
        <taxon>Arion</taxon>
    </lineage>
</organism>
<dbReference type="PANTHER" id="PTHR24072">
    <property type="entry name" value="RHO FAMILY GTPASE"/>
    <property type="match status" value="1"/>
</dbReference>
<dbReference type="InterPro" id="IPR003578">
    <property type="entry name" value="Small_GTPase_Rho"/>
</dbReference>
<dbReference type="GO" id="GO:0005525">
    <property type="term" value="F:GTP binding"/>
    <property type="evidence" value="ECO:0007669"/>
    <property type="project" value="UniProtKB-KW"/>
</dbReference>
<dbReference type="NCBIfam" id="TIGR00231">
    <property type="entry name" value="small_GTP"/>
    <property type="match status" value="1"/>
</dbReference>
<dbReference type="SMART" id="SM00174">
    <property type="entry name" value="RHO"/>
    <property type="match status" value="1"/>
</dbReference>
<keyword evidence="1" id="KW-0547">Nucleotide-binding</keyword>
<reference evidence="3" key="1">
    <citation type="submission" date="2014-12" db="EMBL/GenBank/DDBJ databases">
        <title>Insight into the proteome of Arion vulgaris.</title>
        <authorList>
            <person name="Aradska J."/>
            <person name="Bulat T."/>
            <person name="Smidak R."/>
            <person name="Sarate P."/>
            <person name="Gangsoo J."/>
            <person name="Sialana F."/>
            <person name="Bilban M."/>
            <person name="Lubec G."/>
        </authorList>
    </citation>
    <scope>NUCLEOTIDE SEQUENCE</scope>
    <source>
        <tissue evidence="3">Skin</tissue>
    </source>
</reference>
<keyword evidence="2" id="KW-0342">GTP-binding</keyword>
<proteinExistence type="predicted"/>
<dbReference type="GO" id="GO:0007264">
    <property type="term" value="P:small GTPase-mediated signal transduction"/>
    <property type="evidence" value="ECO:0007669"/>
    <property type="project" value="InterPro"/>
</dbReference>
<evidence type="ECO:0000256" key="1">
    <source>
        <dbReference type="ARBA" id="ARBA00022741"/>
    </source>
</evidence>
<dbReference type="PROSITE" id="PS51419">
    <property type="entry name" value="RAB"/>
    <property type="match status" value="1"/>
</dbReference>
<dbReference type="GO" id="GO:0003924">
    <property type="term" value="F:GTPase activity"/>
    <property type="evidence" value="ECO:0007669"/>
    <property type="project" value="InterPro"/>
</dbReference>
<dbReference type="InterPro" id="IPR027417">
    <property type="entry name" value="P-loop_NTPase"/>
</dbReference>
<dbReference type="PRINTS" id="PR00449">
    <property type="entry name" value="RASTRNSFRMNG"/>
</dbReference>
<dbReference type="CDD" id="cd00157">
    <property type="entry name" value="Rho"/>
    <property type="match status" value="1"/>
</dbReference>
<evidence type="ECO:0000256" key="2">
    <source>
        <dbReference type="ARBA" id="ARBA00023134"/>
    </source>
</evidence>
<dbReference type="Pfam" id="PF00071">
    <property type="entry name" value="Ras"/>
    <property type="match status" value="1"/>
</dbReference>
<name>A0A0B6ZRZ1_9EUPU</name>
<dbReference type="AlphaFoldDB" id="A0A0B6ZRZ1"/>
<sequence length="195" mass="21816">MGCCKSKELEVISRKISVLGNDRVGKSCLIQRYVKDEYDEDTPSAFIPSALQVDEKDELLKNGQTVHLFVYDLGGKESFKHLKRLNYPRSDAAIICFSIDDKESLEAVTDSWVQDIRKISPDIPILLVGLKKDKREEAASAEVLVQEKNGRSVAKKNNMLGYIECSSMTGEGVKEIFATIAREAAKRQTIKSEDV</sequence>
<dbReference type="EMBL" id="HACG01024549">
    <property type="protein sequence ID" value="CEK71414.1"/>
    <property type="molecule type" value="Transcribed_RNA"/>
</dbReference>
<protein>
    <submittedName>
        <fullName evidence="3">Uncharacterized protein</fullName>
    </submittedName>
</protein>
<gene>
    <name evidence="3" type="primary">ORF78279</name>
</gene>